<organism evidence="13 14">
    <name type="scientific">Paenibacillus planticolens</name>
    <dbReference type="NCBI Taxonomy" id="2654976"/>
    <lineage>
        <taxon>Bacteria</taxon>
        <taxon>Bacillati</taxon>
        <taxon>Bacillota</taxon>
        <taxon>Bacilli</taxon>
        <taxon>Bacillales</taxon>
        <taxon>Paenibacillaceae</taxon>
        <taxon>Paenibacillus</taxon>
    </lineage>
</organism>
<reference evidence="13 14" key="1">
    <citation type="submission" date="2019-10" db="EMBL/GenBank/DDBJ databases">
        <title>Description of Paenibacillus pedi sp. nov.</title>
        <authorList>
            <person name="Carlier A."/>
            <person name="Qi S."/>
        </authorList>
    </citation>
    <scope>NUCLEOTIDE SEQUENCE [LARGE SCALE GENOMIC DNA]</scope>
    <source>
        <strain evidence="13 14">LMG 31457</strain>
    </source>
</reference>
<evidence type="ECO:0000256" key="11">
    <source>
        <dbReference type="ARBA" id="ARBA00033077"/>
    </source>
</evidence>
<dbReference type="RefSeq" id="WP_171682277.1">
    <property type="nucleotide sequence ID" value="NZ_WHNZ01000013.1"/>
</dbReference>
<comment type="similarity">
    <text evidence="2">Belongs to the PduL family.</text>
</comment>
<keyword evidence="8 13" id="KW-0012">Acyltransferase</keyword>
<keyword evidence="5 13" id="KW-0808">Transferase</keyword>
<evidence type="ECO:0000256" key="4">
    <source>
        <dbReference type="ARBA" id="ARBA00020837"/>
    </source>
</evidence>
<name>A0ABX1ZKT7_9BACL</name>
<dbReference type="Proteomes" id="UP000618579">
    <property type="component" value="Unassembled WGS sequence"/>
</dbReference>
<evidence type="ECO:0000256" key="2">
    <source>
        <dbReference type="ARBA" id="ARBA00007342"/>
    </source>
</evidence>
<evidence type="ECO:0000256" key="8">
    <source>
        <dbReference type="ARBA" id="ARBA00023315"/>
    </source>
</evidence>
<keyword evidence="7" id="KW-0862">Zinc</keyword>
<dbReference type="EC" id="2.3.1.222" evidence="3"/>
<comment type="caution">
    <text evidence="13">The sequence shown here is derived from an EMBL/GenBank/DDBJ whole genome shotgun (WGS) entry which is preliminary data.</text>
</comment>
<evidence type="ECO:0000256" key="12">
    <source>
        <dbReference type="ARBA" id="ARBA00047589"/>
    </source>
</evidence>
<keyword evidence="14" id="KW-1185">Reference proteome</keyword>
<evidence type="ECO:0000256" key="7">
    <source>
        <dbReference type="ARBA" id="ARBA00022833"/>
    </source>
</evidence>
<evidence type="ECO:0000256" key="5">
    <source>
        <dbReference type="ARBA" id="ARBA00022679"/>
    </source>
</evidence>
<dbReference type="PANTHER" id="PTHR39453:SF1">
    <property type="entry name" value="PHOSPHATE PROPANOYLTRANSFERASE"/>
    <property type="match status" value="1"/>
</dbReference>
<dbReference type="Pfam" id="PF06130">
    <property type="entry name" value="PTAC"/>
    <property type="match status" value="1"/>
</dbReference>
<proteinExistence type="inferred from homology"/>
<comment type="cofactor">
    <cofactor evidence="1">
        <name>Zn(2+)</name>
        <dbReference type="ChEBI" id="CHEBI:29105"/>
    </cofactor>
</comment>
<dbReference type="NCBIfam" id="NF011652">
    <property type="entry name" value="PRK15070.1"/>
    <property type="match status" value="1"/>
</dbReference>
<dbReference type="InterPro" id="IPR008300">
    <property type="entry name" value="PTAC"/>
</dbReference>
<dbReference type="EMBL" id="WHNZ01000013">
    <property type="protein sequence ID" value="NOU99388.1"/>
    <property type="molecule type" value="Genomic_DNA"/>
</dbReference>
<evidence type="ECO:0000256" key="10">
    <source>
        <dbReference type="ARBA" id="ARBA00030939"/>
    </source>
</evidence>
<evidence type="ECO:0000256" key="6">
    <source>
        <dbReference type="ARBA" id="ARBA00022723"/>
    </source>
</evidence>
<accession>A0ABX1ZKT7</accession>
<dbReference type="PANTHER" id="PTHR39453">
    <property type="entry name" value="PHOSPHATE PROPANOYLTRANSFERASE"/>
    <property type="match status" value="1"/>
</dbReference>
<dbReference type="GO" id="GO:0016746">
    <property type="term" value="F:acyltransferase activity"/>
    <property type="evidence" value="ECO:0007669"/>
    <property type="project" value="UniProtKB-KW"/>
</dbReference>
<evidence type="ECO:0000313" key="14">
    <source>
        <dbReference type="Proteomes" id="UP000618579"/>
    </source>
</evidence>
<keyword evidence="6" id="KW-0479">Metal-binding</keyword>
<sequence length="264" mass="28737">MALITETQLRAQLIKGLPNPFPVTEGDKLTPAAADFLKERGIPLQRIERSLAAHTLLNLAEPTTHIPVGVSNRHVHLASDHVDALFGSGYKLTPLRELSQKGQFAAHETVMITGPKGSIAHVRILGPARGVTQAEISRTEGFELGIHPPVRLSGDLAGTPGMTLIGPRGSIDLPEGLIIAQNHVHASPEEAQQLQLKHGDRIMLQAMGERPVIFADVTVRVSPQFSLDFHIDRDEANAAHLSSGDTVQLIRKHIMMTNAERRRL</sequence>
<comment type="catalytic activity">
    <reaction evidence="12">
        <text>propanoyl-CoA + phosphate = propanoyl phosphate + CoA</text>
        <dbReference type="Rhea" id="RHEA:28046"/>
        <dbReference type="ChEBI" id="CHEBI:43474"/>
        <dbReference type="ChEBI" id="CHEBI:57287"/>
        <dbReference type="ChEBI" id="CHEBI:57392"/>
        <dbReference type="ChEBI" id="CHEBI:58933"/>
        <dbReference type="EC" id="2.3.1.222"/>
    </reaction>
</comment>
<evidence type="ECO:0000313" key="13">
    <source>
        <dbReference type="EMBL" id="NOU99388.1"/>
    </source>
</evidence>
<protein>
    <recommendedName>
        <fullName evidence="4">Phosphate propanoyltransferase</fullName>
        <ecNumber evidence="3">2.3.1.222</ecNumber>
    </recommendedName>
    <alternativeName>
        <fullName evidence="10">Phosphate acyltransferase PduL</fullName>
    </alternativeName>
    <alternativeName>
        <fullName evidence="9">Phosphotransacylase PduL</fullName>
    </alternativeName>
    <alternativeName>
        <fullName evidence="11">Propanediol utilization protein PduL</fullName>
    </alternativeName>
</protein>
<gene>
    <name evidence="13" type="primary">pduL</name>
    <name evidence="13" type="ORF">GC097_05020</name>
</gene>
<evidence type="ECO:0000256" key="9">
    <source>
        <dbReference type="ARBA" id="ARBA00030044"/>
    </source>
</evidence>
<evidence type="ECO:0000256" key="3">
    <source>
        <dbReference type="ARBA" id="ARBA00012206"/>
    </source>
</evidence>
<evidence type="ECO:0000256" key="1">
    <source>
        <dbReference type="ARBA" id="ARBA00001947"/>
    </source>
</evidence>